<accession>A0A382FWL6</accession>
<dbReference type="AlphaFoldDB" id="A0A382FWL6"/>
<gene>
    <name evidence="1" type="ORF">METZ01_LOCUS219866</name>
</gene>
<name>A0A382FWL6_9ZZZZ</name>
<evidence type="ECO:0000313" key="1">
    <source>
        <dbReference type="EMBL" id="SVB67012.1"/>
    </source>
</evidence>
<protein>
    <submittedName>
        <fullName evidence="1">Uncharacterized protein</fullName>
    </submittedName>
</protein>
<organism evidence="1">
    <name type="scientific">marine metagenome</name>
    <dbReference type="NCBI Taxonomy" id="408172"/>
    <lineage>
        <taxon>unclassified sequences</taxon>
        <taxon>metagenomes</taxon>
        <taxon>ecological metagenomes</taxon>
    </lineage>
</organism>
<dbReference type="EMBL" id="UINC01052093">
    <property type="protein sequence ID" value="SVB67012.1"/>
    <property type="molecule type" value="Genomic_DNA"/>
</dbReference>
<feature type="non-terminal residue" evidence="1">
    <location>
        <position position="107"/>
    </location>
</feature>
<sequence length="107" mass="11500">MLGDAMTSEALVQVTCEEVPRGDVPSWLTEHIARQALGPTGSETDCSGRILVVYPTEESRKQALAGIPSSQAVDRTLHHTIDSLKSSLVADLRLPRVLGTESGFELV</sequence>
<proteinExistence type="predicted"/>
<reference evidence="1" key="1">
    <citation type="submission" date="2018-05" db="EMBL/GenBank/DDBJ databases">
        <authorList>
            <person name="Lanie J.A."/>
            <person name="Ng W.-L."/>
            <person name="Kazmierczak K.M."/>
            <person name="Andrzejewski T.M."/>
            <person name="Davidsen T.M."/>
            <person name="Wayne K.J."/>
            <person name="Tettelin H."/>
            <person name="Glass J.I."/>
            <person name="Rusch D."/>
            <person name="Podicherti R."/>
            <person name="Tsui H.-C.T."/>
            <person name="Winkler M.E."/>
        </authorList>
    </citation>
    <scope>NUCLEOTIDE SEQUENCE</scope>
</reference>